<dbReference type="Proteomes" id="UP000230481">
    <property type="component" value="Unassembled WGS sequence"/>
</dbReference>
<evidence type="ECO:0000313" key="5">
    <source>
        <dbReference type="Proteomes" id="UP000230481"/>
    </source>
</evidence>
<evidence type="ECO:0000313" key="4">
    <source>
        <dbReference type="EMBL" id="PIT96912.1"/>
    </source>
</evidence>
<protein>
    <submittedName>
        <fullName evidence="4">Ribosome recycling factor</fullName>
    </submittedName>
</protein>
<proteinExistence type="inferred from homology"/>
<dbReference type="InterPro" id="IPR023584">
    <property type="entry name" value="Ribosome_recyc_fac_dom"/>
</dbReference>
<dbReference type="InterPro" id="IPR002661">
    <property type="entry name" value="Ribosome_recyc_fac"/>
</dbReference>
<dbReference type="AlphaFoldDB" id="A0A2M6WVW9"/>
<dbReference type="GO" id="GO:0006412">
    <property type="term" value="P:translation"/>
    <property type="evidence" value="ECO:0007669"/>
    <property type="project" value="UniProtKB-KW"/>
</dbReference>
<comment type="caution">
    <text evidence="4">The sequence shown here is derived from an EMBL/GenBank/DDBJ whole genome shotgun (WGS) entry which is preliminary data.</text>
</comment>
<dbReference type="EMBL" id="PFAA01000016">
    <property type="protein sequence ID" value="PIT96912.1"/>
    <property type="molecule type" value="Genomic_DNA"/>
</dbReference>
<evidence type="ECO:0000256" key="2">
    <source>
        <dbReference type="ARBA" id="ARBA00022917"/>
    </source>
</evidence>
<dbReference type="Pfam" id="PF01765">
    <property type="entry name" value="RRF"/>
    <property type="match status" value="1"/>
</dbReference>
<dbReference type="InterPro" id="IPR036191">
    <property type="entry name" value="RRF_sf"/>
</dbReference>
<evidence type="ECO:0000256" key="1">
    <source>
        <dbReference type="ARBA" id="ARBA00005912"/>
    </source>
</evidence>
<dbReference type="PANTHER" id="PTHR20982">
    <property type="entry name" value="RIBOSOME RECYCLING FACTOR"/>
    <property type="match status" value="1"/>
</dbReference>
<organism evidence="4 5">
    <name type="scientific">Candidatus Campbellbacteria bacterium CG10_big_fil_rev_8_21_14_0_10_35_52</name>
    <dbReference type="NCBI Taxonomy" id="1974527"/>
    <lineage>
        <taxon>Bacteria</taxon>
        <taxon>Candidatus Campbelliibacteriota</taxon>
    </lineage>
</organism>
<evidence type="ECO:0000259" key="3">
    <source>
        <dbReference type="Pfam" id="PF01765"/>
    </source>
</evidence>
<feature type="domain" description="Ribosome recycling factor" evidence="3">
    <location>
        <begin position="18"/>
        <end position="180"/>
    </location>
</feature>
<dbReference type="FunFam" id="3.30.1360.40:FF:000001">
    <property type="entry name" value="Ribosome-recycling factor"/>
    <property type="match status" value="1"/>
</dbReference>
<sequence>MYNFLHLKQKIKDIREHLKSELSSIRTGRATPALLDSIRVDSYGSKMPINQIAAISMEDARTLRISPYDISQIVEIEKAITNSNLGVSVLVDKKGIRIFFPELTEEVRQTLAKLVKEKIEKARIVLRRERDNTWADIQKKEKNKEISGDDKFRYKEEMQKIIDDENKNFEIVAEKKEREIKN</sequence>
<gene>
    <name evidence="4" type="ORF">COT82_00580</name>
</gene>
<dbReference type="NCBIfam" id="TIGR00496">
    <property type="entry name" value="frr"/>
    <property type="match status" value="1"/>
</dbReference>
<dbReference type="Gene3D" id="1.10.132.20">
    <property type="entry name" value="Ribosome-recycling factor"/>
    <property type="match status" value="1"/>
</dbReference>
<dbReference type="GO" id="GO:0043023">
    <property type="term" value="F:ribosomal large subunit binding"/>
    <property type="evidence" value="ECO:0007669"/>
    <property type="project" value="TreeGrafter"/>
</dbReference>
<dbReference type="PANTHER" id="PTHR20982:SF3">
    <property type="entry name" value="MITOCHONDRIAL RIBOSOME RECYCLING FACTOR PSEUDO 1"/>
    <property type="match status" value="1"/>
</dbReference>
<comment type="similarity">
    <text evidence="1">Belongs to the RRF family.</text>
</comment>
<name>A0A2M6WVW9_9BACT</name>
<keyword evidence="2" id="KW-0648">Protein biosynthesis</keyword>
<reference evidence="5" key="1">
    <citation type="submission" date="2017-09" db="EMBL/GenBank/DDBJ databases">
        <title>Depth-based differentiation of microbial function through sediment-hosted aquifers and enrichment of novel symbionts in the deep terrestrial subsurface.</title>
        <authorList>
            <person name="Probst A.J."/>
            <person name="Ladd B."/>
            <person name="Jarett J.K."/>
            <person name="Geller-Mcgrath D.E."/>
            <person name="Sieber C.M.K."/>
            <person name="Emerson J.B."/>
            <person name="Anantharaman K."/>
            <person name="Thomas B.C."/>
            <person name="Malmstrom R."/>
            <person name="Stieglmeier M."/>
            <person name="Klingl A."/>
            <person name="Woyke T."/>
            <person name="Ryan C.M."/>
            <person name="Banfield J.F."/>
        </authorList>
    </citation>
    <scope>NUCLEOTIDE SEQUENCE [LARGE SCALE GENOMIC DNA]</scope>
</reference>
<accession>A0A2M6WVW9</accession>
<dbReference type="Gene3D" id="3.30.1360.40">
    <property type="match status" value="1"/>
</dbReference>
<dbReference type="SUPFAM" id="SSF55194">
    <property type="entry name" value="Ribosome recycling factor, RRF"/>
    <property type="match status" value="1"/>
</dbReference>